<sequence length="248" mass="27683">MSIDRENETGRAVPEGQVAAAVRPLLDDGKNTIASQLVHRLREAIVSGQLEAGAKINLDRARQNFNVSLSPLREALARLIADGLVEFEDNRGYRVTALSLANLEEITSLRIEMETFALREAMRVGDVEWEGNVMRSLHRVNRAERDPARPETLENWEAAHRDFHLTLISGCRMPLLLNFCGILLNLNDRYRRAFLTRTSGDRNVAAEHSEIGQGAVARDVDYACAKLGDHIRRTGANLVRHLAEKGIA</sequence>
<reference evidence="5 6" key="1">
    <citation type="submission" date="2020-08" db="EMBL/GenBank/DDBJ databases">
        <title>Genomic Encyclopedia of Type Strains, Phase IV (KMG-IV): sequencing the most valuable type-strain genomes for metagenomic binning, comparative biology and taxonomic classification.</title>
        <authorList>
            <person name="Goeker M."/>
        </authorList>
    </citation>
    <scope>NUCLEOTIDE SEQUENCE [LARGE SCALE GENOMIC DNA]</scope>
    <source>
        <strain evidence="5 6">DSM 25024</strain>
    </source>
</reference>
<dbReference type="Pfam" id="PF07729">
    <property type="entry name" value="FCD"/>
    <property type="match status" value="1"/>
</dbReference>
<comment type="caution">
    <text evidence="5">The sequence shown here is derived from an EMBL/GenBank/DDBJ whole genome shotgun (WGS) entry which is preliminary data.</text>
</comment>
<proteinExistence type="predicted"/>
<dbReference type="Proteomes" id="UP000531216">
    <property type="component" value="Unassembled WGS sequence"/>
</dbReference>
<dbReference type="InterPro" id="IPR011711">
    <property type="entry name" value="GntR_C"/>
</dbReference>
<evidence type="ECO:0000256" key="2">
    <source>
        <dbReference type="ARBA" id="ARBA00023125"/>
    </source>
</evidence>
<feature type="domain" description="HTH gntR-type" evidence="4">
    <location>
        <begin position="31"/>
        <end position="98"/>
    </location>
</feature>
<dbReference type="PANTHER" id="PTHR43537:SF20">
    <property type="entry name" value="HTH-TYPE TRANSCRIPTIONAL REPRESSOR GLAR"/>
    <property type="match status" value="1"/>
</dbReference>
<evidence type="ECO:0000256" key="1">
    <source>
        <dbReference type="ARBA" id="ARBA00023015"/>
    </source>
</evidence>
<dbReference type="GO" id="GO:0003700">
    <property type="term" value="F:DNA-binding transcription factor activity"/>
    <property type="evidence" value="ECO:0007669"/>
    <property type="project" value="InterPro"/>
</dbReference>
<dbReference type="InterPro" id="IPR036388">
    <property type="entry name" value="WH-like_DNA-bd_sf"/>
</dbReference>
<dbReference type="SUPFAM" id="SSF48008">
    <property type="entry name" value="GntR ligand-binding domain-like"/>
    <property type="match status" value="1"/>
</dbReference>
<keyword evidence="3" id="KW-0804">Transcription</keyword>
<keyword evidence="1" id="KW-0805">Transcription regulation</keyword>
<organism evidence="5 6">
    <name type="scientific">Aureimonas phyllosphaerae</name>
    <dbReference type="NCBI Taxonomy" id="1166078"/>
    <lineage>
        <taxon>Bacteria</taxon>
        <taxon>Pseudomonadati</taxon>
        <taxon>Pseudomonadota</taxon>
        <taxon>Alphaproteobacteria</taxon>
        <taxon>Hyphomicrobiales</taxon>
        <taxon>Aurantimonadaceae</taxon>
        <taxon>Aureimonas</taxon>
    </lineage>
</organism>
<dbReference type="SMART" id="SM00895">
    <property type="entry name" value="FCD"/>
    <property type="match status" value="1"/>
</dbReference>
<dbReference type="InterPro" id="IPR036390">
    <property type="entry name" value="WH_DNA-bd_sf"/>
</dbReference>
<dbReference type="Gene3D" id="1.20.120.530">
    <property type="entry name" value="GntR ligand-binding domain-like"/>
    <property type="match status" value="1"/>
</dbReference>
<name>A0A7W6BX97_9HYPH</name>
<protein>
    <submittedName>
        <fullName evidence="5">DNA-binding GntR family transcriptional regulator</fullName>
    </submittedName>
</protein>
<evidence type="ECO:0000313" key="6">
    <source>
        <dbReference type="Proteomes" id="UP000531216"/>
    </source>
</evidence>
<evidence type="ECO:0000313" key="5">
    <source>
        <dbReference type="EMBL" id="MBB3937749.1"/>
    </source>
</evidence>
<keyword evidence="2 5" id="KW-0238">DNA-binding</keyword>
<keyword evidence="6" id="KW-1185">Reference proteome</keyword>
<dbReference type="CDD" id="cd07377">
    <property type="entry name" value="WHTH_GntR"/>
    <property type="match status" value="1"/>
</dbReference>
<dbReference type="Pfam" id="PF00392">
    <property type="entry name" value="GntR"/>
    <property type="match status" value="1"/>
</dbReference>
<dbReference type="EMBL" id="JACIDO010000011">
    <property type="protein sequence ID" value="MBB3937749.1"/>
    <property type="molecule type" value="Genomic_DNA"/>
</dbReference>
<evidence type="ECO:0000256" key="3">
    <source>
        <dbReference type="ARBA" id="ARBA00023163"/>
    </source>
</evidence>
<dbReference type="Gene3D" id="1.10.10.10">
    <property type="entry name" value="Winged helix-like DNA-binding domain superfamily/Winged helix DNA-binding domain"/>
    <property type="match status" value="1"/>
</dbReference>
<accession>A0A7W6BX97</accession>
<dbReference type="AlphaFoldDB" id="A0A7W6BX97"/>
<dbReference type="GO" id="GO:0003677">
    <property type="term" value="F:DNA binding"/>
    <property type="evidence" value="ECO:0007669"/>
    <property type="project" value="UniProtKB-KW"/>
</dbReference>
<evidence type="ECO:0000259" key="4">
    <source>
        <dbReference type="PROSITE" id="PS50949"/>
    </source>
</evidence>
<dbReference type="PANTHER" id="PTHR43537">
    <property type="entry name" value="TRANSCRIPTIONAL REGULATOR, GNTR FAMILY"/>
    <property type="match status" value="1"/>
</dbReference>
<dbReference type="SUPFAM" id="SSF46785">
    <property type="entry name" value="Winged helix' DNA-binding domain"/>
    <property type="match status" value="1"/>
</dbReference>
<dbReference type="PROSITE" id="PS50949">
    <property type="entry name" value="HTH_GNTR"/>
    <property type="match status" value="1"/>
</dbReference>
<gene>
    <name evidence="5" type="ORF">GGR05_003917</name>
</gene>
<dbReference type="InterPro" id="IPR000524">
    <property type="entry name" value="Tscrpt_reg_HTH_GntR"/>
</dbReference>
<dbReference type="InterPro" id="IPR008920">
    <property type="entry name" value="TF_FadR/GntR_C"/>
</dbReference>
<dbReference type="SMART" id="SM00345">
    <property type="entry name" value="HTH_GNTR"/>
    <property type="match status" value="1"/>
</dbReference>